<dbReference type="GO" id="GO:0009055">
    <property type="term" value="F:electron transfer activity"/>
    <property type="evidence" value="ECO:0007669"/>
    <property type="project" value="InterPro"/>
</dbReference>
<dbReference type="GO" id="GO:0005507">
    <property type="term" value="F:copper ion binding"/>
    <property type="evidence" value="ECO:0007669"/>
    <property type="project" value="InterPro"/>
</dbReference>
<keyword evidence="6" id="KW-1185">Reference proteome</keyword>
<evidence type="ECO:0000256" key="2">
    <source>
        <dbReference type="ARBA" id="ARBA00023008"/>
    </source>
</evidence>
<sequence length="159" mass="16812">MTRDKSVSRRTAMKLTGAAAATALVAGCSDDDDGNGNGNGNGDDNGDEAEALEPGTEIELDGQTAGWEGIAPDAIAGETNPTLVLEEGESYELGWSEGDGQDHNIEIRNDDGDVVDDLETDEVSDPDDDQWLEFEASTEMVEYVCDPHEGSMAGDIDVQ</sequence>
<protein>
    <recommendedName>
        <fullName evidence="4">Blue (type 1) copper domain-containing protein</fullName>
    </recommendedName>
</protein>
<dbReference type="OrthoDB" id="6744at2157"/>
<dbReference type="PROSITE" id="PS51318">
    <property type="entry name" value="TAT"/>
    <property type="match status" value="1"/>
</dbReference>
<evidence type="ECO:0000313" key="5">
    <source>
        <dbReference type="EMBL" id="OVE83635.1"/>
    </source>
</evidence>
<organism evidence="5 6">
    <name type="scientific">Natronolimnobius baerhuensis</name>
    <dbReference type="NCBI Taxonomy" id="253108"/>
    <lineage>
        <taxon>Archaea</taxon>
        <taxon>Methanobacteriati</taxon>
        <taxon>Methanobacteriota</taxon>
        <taxon>Stenosarchaea group</taxon>
        <taxon>Halobacteria</taxon>
        <taxon>Halobacteriales</taxon>
        <taxon>Natrialbaceae</taxon>
        <taxon>Natronolimnobius</taxon>
    </lineage>
</organism>
<proteinExistence type="predicted"/>
<evidence type="ECO:0000259" key="4">
    <source>
        <dbReference type="Pfam" id="PF00127"/>
    </source>
</evidence>
<dbReference type="RefSeq" id="WP_087715159.1">
    <property type="nucleotide sequence ID" value="NZ_MWPH01000003.1"/>
</dbReference>
<dbReference type="PROSITE" id="PS51257">
    <property type="entry name" value="PROKAR_LIPOPROTEIN"/>
    <property type="match status" value="1"/>
</dbReference>
<reference evidence="5 6" key="1">
    <citation type="submission" date="2017-02" db="EMBL/GenBank/DDBJ databases">
        <title>Natronthermophilus aegyptiacus gen. nov.,sp. nov., an aerobic, extremely halophilic alkalithermophilic archaeon isolated from the athalassohaline Wadi An Natrun, Egypt.</title>
        <authorList>
            <person name="Zhao B."/>
        </authorList>
    </citation>
    <scope>NUCLEOTIDE SEQUENCE [LARGE SCALE GENOMIC DNA]</scope>
    <source>
        <strain evidence="5 6">CGMCC 1.3597</strain>
    </source>
</reference>
<dbReference type="Pfam" id="PF00127">
    <property type="entry name" value="Copper-bind"/>
    <property type="match status" value="1"/>
</dbReference>
<dbReference type="Proteomes" id="UP000196084">
    <property type="component" value="Unassembled WGS sequence"/>
</dbReference>
<evidence type="ECO:0000256" key="3">
    <source>
        <dbReference type="SAM" id="MobiDB-lite"/>
    </source>
</evidence>
<gene>
    <name evidence="5" type="ORF">B2G88_14480</name>
</gene>
<feature type="compositionally biased region" description="Basic and acidic residues" evidence="3">
    <location>
        <begin position="100"/>
        <end position="111"/>
    </location>
</feature>
<evidence type="ECO:0000313" key="6">
    <source>
        <dbReference type="Proteomes" id="UP000196084"/>
    </source>
</evidence>
<dbReference type="Gene3D" id="2.60.40.420">
    <property type="entry name" value="Cupredoxins - blue copper proteins"/>
    <property type="match status" value="1"/>
</dbReference>
<dbReference type="AlphaFoldDB" id="A0A202E5X3"/>
<keyword evidence="2" id="KW-0186">Copper</keyword>
<dbReference type="InterPro" id="IPR000923">
    <property type="entry name" value="BlueCu_1"/>
</dbReference>
<accession>A0A202E5X3</accession>
<keyword evidence="1" id="KW-0479">Metal-binding</keyword>
<dbReference type="InterPro" id="IPR008972">
    <property type="entry name" value="Cupredoxin"/>
</dbReference>
<feature type="region of interest" description="Disordered" evidence="3">
    <location>
        <begin position="27"/>
        <end position="50"/>
    </location>
</feature>
<comment type="caution">
    <text evidence="5">The sequence shown here is derived from an EMBL/GenBank/DDBJ whole genome shotgun (WGS) entry which is preliminary data.</text>
</comment>
<dbReference type="EMBL" id="MWPH01000003">
    <property type="protein sequence ID" value="OVE83635.1"/>
    <property type="molecule type" value="Genomic_DNA"/>
</dbReference>
<name>A0A202E5X3_9EURY</name>
<feature type="compositionally biased region" description="Acidic residues" evidence="3">
    <location>
        <begin position="112"/>
        <end position="129"/>
    </location>
</feature>
<dbReference type="InterPro" id="IPR006311">
    <property type="entry name" value="TAT_signal"/>
</dbReference>
<feature type="region of interest" description="Disordered" evidence="3">
    <location>
        <begin position="93"/>
        <end position="129"/>
    </location>
</feature>
<feature type="domain" description="Blue (type 1) copper" evidence="4">
    <location>
        <begin position="93"/>
        <end position="159"/>
    </location>
</feature>
<evidence type="ECO:0000256" key="1">
    <source>
        <dbReference type="ARBA" id="ARBA00022723"/>
    </source>
</evidence>